<evidence type="ECO:0000313" key="2">
    <source>
        <dbReference type="EMBL" id="QDV07374.1"/>
    </source>
</evidence>
<name>A0A518ETF6_9BACT</name>
<dbReference type="RefSeq" id="WP_145198350.1">
    <property type="nucleotide sequence ID" value="NZ_CP036434.1"/>
</dbReference>
<evidence type="ECO:0000256" key="1">
    <source>
        <dbReference type="SAM" id="Phobius"/>
    </source>
</evidence>
<accession>A0A518ETF6</accession>
<keyword evidence="1" id="KW-0812">Transmembrane</keyword>
<organism evidence="2 3">
    <name type="scientific">Saltatorellus ferox</name>
    <dbReference type="NCBI Taxonomy" id="2528018"/>
    <lineage>
        <taxon>Bacteria</taxon>
        <taxon>Pseudomonadati</taxon>
        <taxon>Planctomycetota</taxon>
        <taxon>Planctomycetia</taxon>
        <taxon>Planctomycetia incertae sedis</taxon>
        <taxon>Saltatorellus</taxon>
    </lineage>
</organism>
<keyword evidence="3" id="KW-1185">Reference proteome</keyword>
<proteinExistence type="predicted"/>
<dbReference type="SUPFAM" id="SSF56801">
    <property type="entry name" value="Acetyl-CoA synthetase-like"/>
    <property type="match status" value="1"/>
</dbReference>
<reference evidence="2 3" key="1">
    <citation type="submission" date="2019-02" db="EMBL/GenBank/DDBJ databases">
        <title>Deep-cultivation of Planctomycetes and their phenomic and genomic characterization uncovers novel biology.</title>
        <authorList>
            <person name="Wiegand S."/>
            <person name="Jogler M."/>
            <person name="Boedeker C."/>
            <person name="Pinto D."/>
            <person name="Vollmers J."/>
            <person name="Rivas-Marin E."/>
            <person name="Kohn T."/>
            <person name="Peeters S.H."/>
            <person name="Heuer A."/>
            <person name="Rast P."/>
            <person name="Oberbeckmann S."/>
            <person name="Bunk B."/>
            <person name="Jeske O."/>
            <person name="Meyerdierks A."/>
            <person name="Storesund J.E."/>
            <person name="Kallscheuer N."/>
            <person name="Luecker S."/>
            <person name="Lage O.M."/>
            <person name="Pohl T."/>
            <person name="Merkel B.J."/>
            <person name="Hornburger P."/>
            <person name="Mueller R.-W."/>
            <person name="Bruemmer F."/>
            <person name="Labrenz M."/>
            <person name="Spormann A.M."/>
            <person name="Op den Camp H."/>
            <person name="Overmann J."/>
            <person name="Amann R."/>
            <person name="Jetten M.S.M."/>
            <person name="Mascher T."/>
            <person name="Medema M.H."/>
            <person name="Devos D.P."/>
            <person name="Kaster A.-K."/>
            <person name="Ovreas L."/>
            <person name="Rohde M."/>
            <person name="Galperin M.Y."/>
            <person name="Jogler C."/>
        </authorList>
    </citation>
    <scope>NUCLEOTIDE SEQUENCE [LARGE SCALE GENOMIC DNA]</scope>
    <source>
        <strain evidence="2 3">Poly30</strain>
    </source>
</reference>
<dbReference type="EMBL" id="CP036434">
    <property type="protein sequence ID" value="QDV07374.1"/>
    <property type="molecule type" value="Genomic_DNA"/>
</dbReference>
<keyword evidence="1" id="KW-1133">Transmembrane helix</keyword>
<dbReference type="Proteomes" id="UP000320390">
    <property type="component" value="Chromosome"/>
</dbReference>
<evidence type="ECO:0000313" key="3">
    <source>
        <dbReference type="Proteomes" id="UP000320390"/>
    </source>
</evidence>
<gene>
    <name evidence="2" type="ORF">Poly30_28980</name>
</gene>
<keyword evidence="1" id="KW-0472">Membrane</keyword>
<feature type="transmembrane region" description="Helical" evidence="1">
    <location>
        <begin position="12"/>
        <end position="33"/>
    </location>
</feature>
<sequence length="222" mass="23578">MPASDGWEASRPVGGGIPAALLVSAIAILVVVVSMPRFRAHVLEANREDAKLTIGLLGGAVFRNTLPRGVPMIPDSEGDTPGAIPASLRHLDSADAGLFELVRDVKRLKHRFPDARRTGTSGELLHHGYRFATGYVYRNAVTEKALVAWPDAYDKSGDIAFATVSSGAIYGHPNGGLWSGADRSSTVEARIELTPGGTQALFHVDLSDESWVLIQAPIATGE</sequence>
<protein>
    <submittedName>
        <fullName evidence="2">Uncharacterized protein</fullName>
    </submittedName>
</protein>
<dbReference type="AlphaFoldDB" id="A0A518ETF6"/>